<evidence type="ECO:0000313" key="2">
    <source>
        <dbReference type="Proteomes" id="UP001372338"/>
    </source>
</evidence>
<dbReference type="AlphaFoldDB" id="A0AAN9IJD2"/>
<organism evidence="1 2">
    <name type="scientific">Crotalaria pallida</name>
    <name type="common">Smooth rattlebox</name>
    <name type="synonym">Crotalaria striata</name>
    <dbReference type="NCBI Taxonomy" id="3830"/>
    <lineage>
        <taxon>Eukaryota</taxon>
        <taxon>Viridiplantae</taxon>
        <taxon>Streptophyta</taxon>
        <taxon>Embryophyta</taxon>
        <taxon>Tracheophyta</taxon>
        <taxon>Spermatophyta</taxon>
        <taxon>Magnoliopsida</taxon>
        <taxon>eudicotyledons</taxon>
        <taxon>Gunneridae</taxon>
        <taxon>Pentapetalae</taxon>
        <taxon>rosids</taxon>
        <taxon>fabids</taxon>
        <taxon>Fabales</taxon>
        <taxon>Fabaceae</taxon>
        <taxon>Papilionoideae</taxon>
        <taxon>50 kb inversion clade</taxon>
        <taxon>genistoids sensu lato</taxon>
        <taxon>core genistoids</taxon>
        <taxon>Crotalarieae</taxon>
        <taxon>Crotalaria</taxon>
    </lineage>
</organism>
<gene>
    <name evidence="1" type="ORF">RIF29_08729</name>
</gene>
<name>A0AAN9IJD2_CROPI</name>
<accession>A0AAN9IJD2</accession>
<dbReference type="EMBL" id="JAYWIO010000002">
    <property type="protein sequence ID" value="KAK7281064.1"/>
    <property type="molecule type" value="Genomic_DNA"/>
</dbReference>
<protein>
    <submittedName>
        <fullName evidence="1">Uncharacterized protein</fullName>
    </submittedName>
</protein>
<sequence>MERKKMLMLDSLTVSSKTREKRMKLIHIMASFIEDMLLDESFYDFATPAIAKISDFEIDIPEEGQQEEDMSNDCAVWVASLMMLHKEENHYKVKVDGITRLRLVLDLVIKPYNIIHKDIISKALKAL</sequence>
<comment type="caution">
    <text evidence="1">The sequence shown here is derived from an EMBL/GenBank/DDBJ whole genome shotgun (WGS) entry which is preliminary data.</text>
</comment>
<keyword evidence="2" id="KW-1185">Reference proteome</keyword>
<evidence type="ECO:0000313" key="1">
    <source>
        <dbReference type="EMBL" id="KAK7281064.1"/>
    </source>
</evidence>
<reference evidence="1 2" key="1">
    <citation type="submission" date="2024-01" db="EMBL/GenBank/DDBJ databases">
        <title>The genomes of 5 underutilized Papilionoideae crops provide insights into root nodulation and disease resistanc.</title>
        <authorList>
            <person name="Yuan L."/>
        </authorList>
    </citation>
    <scope>NUCLEOTIDE SEQUENCE [LARGE SCALE GENOMIC DNA]</scope>
    <source>
        <strain evidence="1">ZHUSHIDOU_FW_LH</strain>
        <tissue evidence="1">Leaf</tissue>
    </source>
</reference>
<proteinExistence type="predicted"/>
<dbReference type="Proteomes" id="UP001372338">
    <property type="component" value="Unassembled WGS sequence"/>
</dbReference>